<protein>
    <submittedName>
        <fullName evidence="2">YfhO family protein</fullName>
    </submittedName>
</protein>
<organism evidence="2 3">
    <name type="scientific">Ruminococcus bicirculans</name>
    <name type="common">ex Wegman et al. 2014</name>
    <dbReference type="NCBI Taxonomy" id="1160721"/>
    <lineage>
        <taxon>Bacteria</taxon>
        <taxon>Bacillati</taxon>
        <taxon>Bacillota</taxon>
        <taxon>Clostridia</taxon>
        <taxon>Eubacteriales</taxon>
        <taxon>Oscillospiraceae</taxon>
        <taxon>Ruminococcus</taxon>
    </lineage>
</organism>
<evidence type="ECO:0000313" key="2">
    <source>
        <dbReference type="EMBL" id="MCQ5152617.1"/>
    </source>
</evidence>
<feature type="transmembrane region" description="Helical" evidence="1">
    <location>
        <begin position="393"/>
        <end position="410"/>
    </location>
</feature>
<keyword evidence="1" id="KW-1133">Transmembrane helix</keyword>
<dbReference type="RefSeq" id="WP_256321767.1">
    <property type="nucleotide sequence ID" value="NZ_JANGCN010000007.1"/>
</dbReference>
<feature type="transmembrane region" description="Helical" evidence="1">
    <location>
        <begin position="368"/>
        <end position="386"/>
    </location>
</feature>
<evidence type="ECO:0000256" key="1">
    <source>
        <dbReference type="SAM" id="Phobius"/>
    </source>
</evidence>
<dbReference type="PANTHER" id="PTHR38454">
    <property type="entry name" value="INTEGRAL MEMBRANE PROTEIN-RELATED"/>
    <property type="match status" value="1"/>
</dbReference>
<dbReference type="Pfam" id="PF09586">
    <property type="entry name" value="YfhO"/>
    <property type="match status" value="1"/>
</dbReference>
<evidence type="ECO:0000313" key="3">
    <source>
        <dbReference type="Proteomes" id="UP001206236"/>
    </source>
</evidence>
<keyword evidence="1" id="KW-0472">Membrane</keyword>
<dbReference type="PANTHER" id="PTHR38454:SF1">
    <property type="entry name" value="INTEGRAL MEMBRANE PROTEIN"/>
    <property type="match status" value="1"/>
</dbReference>
<feature type="transmembrane region" description="Helical" evidence="1">
    <location>
        <begin position="306"/>
        <end position="325"/>
    </location>
</feature>
<keyword evidence="1" id="KW-0812">Transmembrane</keyword>
<feature type="transmembrane region" description="Helical" evidence="1">
    <location>
        <begin position="200"/>
        <end position="226"/>
    </location>
</feature>
<accession>A0AAW5KM61</accession>
<feature type="transmembrane region" description="Helical" evidence="1">
    <location>
        <begin position="114"/>
        <end position="134"/>
    </location>
</feature>
<feature type="transmembrane region" description="Helical" evidence="1">
    <location>
        <begin position="88"/>
        <end position="107"/>
    </location>
</feature>
<feature type="transmembrane region" description="Helical" evidence="1">
    <location>
        <begin position="21"/>
        <end position="40"/>
    </location>
</feature>
<reference evidence="2" key="1">
    <citation type="submission" date="2022-06" db="EMBL/GenBank/DDBJ databases">
        <title>Isolation of gut microbiota from human fecal samples.</title>
        <authorList>
            <person name="Pamer E.G."/>
            <person name="Barat B."/>
            <person name="Waligurski E."/>
            <person name="Medina S."/>
            <person name="Paddock L."/>
            <person name="Mostad J."/>
        </authorList>
    </citation>
    <scope>NUCLEOTIDE SEQUENCE</scope>
    <source>
        <strain evidence="2">DFI.5.57</strain>
    </source>
</reference>
<feature type="transmembrane region" description="Helical" evidence="1">
    <location>
        <begin position="238"/>
        <end position="264"/>
    </location>
</feature>
<dbReference type="Proteomes" id="UP001206236">
    <property type="component" value="Unassembled WGS sequence"/>
</dbReference>
<sequence>MEKTKTSPISFIKKWCYDKRLYFFVFFLPVAIMFSAYAFFKIHPIGDSSVLVLDLNGQYVYYYEQFRDAFHGNGSFIYNWSRNLSGEMFGVFAYYLASPFMLILVLLPRTMMATSILILQLAKIGTAAVTFMFFLKKISVQKPKTISLIIFPTMYALMSYMVVQLMDPMWLDGLIYLPLICWGVHRLVDEGKLVPYIVPLALMFIAHFYIGYMVGIFTFFYFCWYCLSREGRILPKKFFSRCVAFGIGTLVALMCAAFVLITVYNSLKLGKFEFTDPDFSLATQFDFLTFITKLFPMSYDTVYPEGMPMIYCGTAVLILVPLFFMNDRITMKEKTSTGLLTFLLVILMYIKPADMAMHGFQVPNWLPYRYSFIFSFLMIVMAFKAFENLEGITAKNIGGIFFGLMVFLFWCERENYSHFQLFETKTSETGDTTNVIQGIWVSMIALAAYFALIYLIKKYPKSKAVCIVMVGVLAVELFANSADTIDKIDTDVAYSKYTSYEPYITQTRNAVSMMKEYDPSLFYRMEATFHRTVNDPIGTGYKGISHSSSTMNAPALMMLHKLGYAYGGHYTKYDGTTFMTDALFDIKYLMDKTGNTSFVGTRVKVPEEYKLTTEYTEGDATYKFYNNPNALGLGMVSSPSIEDVSLSEDNPFENQNMVFNALAGTTKEYFTKIPVINSEMENVSTSQLTDGHTKYFPTDTSIAECHIDYVVKMDKDSYLYMYLPTKYERSCNVWIQDEDDYMDGSEPMEYAGQFFVGDNYSIMNLGKFYEGQELRIRITVANDDNEAYWKDQLFYTFDYDSFAQTCADMQKNVLEVTSFKDTYLEGTVNAENDGSVLFTTIPYENGWTITVNGKKVTAEKSLDSLITIPLEQGENKITMKFSPDYWKVSLIITGFGVALLVLIFLFEYKRGKVMKKVLAKANFTAESSEKATTPVINDTTDTTDEPLRIYRPDNDDDEKLRHINEMMKNILGEDEDSGKNDK</sequence>
<feature type="transmembrane region" description="Helical" evidence="1">
    <location>
        <begin position="170"/>
        <end position="188"/>
    </location>
</feature>
<feature type="transmembrane region" description="Helical" evidence="1">
    <location>
        <begin position="885"/>
        <end position="906"/>
    </location>
</feature>
<gene>
    <name evidence="2" type="ORF">NE632_04775</name>
</gene>
<dbReference type="InterPro" id="IPR018580">
    <property type="entry name" value="Uncharacterised_YfhO"/>
</dbReference>
<dbReference type="AlphaFoldDB" id="A0AAW5KM61"/>
<dbReference type="EMBL" id="JANGCN010000007">
    <property type="protein sequence ID" value="MCQ5152617.1"/>
    <property type="molecule type" value="Genomic_DNA"/>
</dbReference>
<feature type="transmembrane region" description="Helical" evidence="1">
    <location>
        <begin position="146"/>
        <end position="163"/>
    </location>
</feature>
<comment type="caution">
    <text evidence="2">The sequence shown here is derived from an EMBL/GenBank/DDBJ whole genome shotgun (WGS) entry which is preliminary data.</text>
</comment>
<name>A0AAW5KM61_9FIRM</name>
<feature type="transmembrane region" description="Helical" evidence="1">
    <location>
        <begin position="337"/>
        <end position="356"/>
    </location>
</feature>
<feature type="transmembrane region" description="Helical" evidence="1">
    <location>
        <begin position="435"/>
        <end position="456"/>
    </location>
</feature>
<proteinExistence type="predicted"/>